<dbReference type="InterPro" id="IPR023214">
    <property type="entry name" value="HAD_sf"/>
</dbReference>
<dbReference type="Proteomes" id="UP000240962">
    <property type="component" value="Segment"/>
</dbReference>
<keyword evidence="3" id="KW-1185">Reference proteome</keyword>
<protein>
    <submittedName>
        <fullName evidence="1">Deoxynucleoside-5'-monophosphatase</fullName>
    </submittedName>
</protein>
<accession>A0A2H5BGU6</accession>
<sequence length="233" mass="26697">MAGANVMPVTLLLNRISEYLPMKKAYIFDLDGTTIDSFHRVEPCLDSQGNLNLDKYIKEACTPEKVANDKLLPLAGYMQQLIKQGELVIILTARYMLNHDYVYLRRNQLRTPIICSRDQLSRVFGEGNAARISAMSDAPYKQQWFEHLFASMPQVTEWCFFDDHDGILEMANSLKGVTATDAKLMNQLLEMQWADIYRQGEQDTAELIQDLIAECSHQDVICKPEWIDQLLAE</sequence>
<organism evidence="1 3">
    <name type="scientific">Vibrio phage Thalassa</name>
    <dbReference type="NCBI Taxonomy" id="2570301"/>
    <lineage>
        <taxon>Viruses</taxon>
        <taxon>Duplodnaviria</taxon>
        <taxon>Heunggongvirae</taxon>
        <taxon>Uroviricota</taxon>
        <taxon>Caudoviricetes</taxon>
        <taxon>Demerecviridae</taxon>
        <taxon>Ermolyevavirinae</taxon>
        <taxon>Thalassavirus</taxon>
        <taxon>Thalassavirus thalassa</taxon>
    </lineage>
</organism>
<evidence type="ECO:0000313" key="1">
    <source>
        <dbReference type="EMBL" id="AUG85216.1"/>
    </source>
</evidence>
<dbReference type="InterPro" id="IPR036412">
    <property type="entry name" value="HAD-like_sf"/>
</dbReference>
<name>A0A2H5BGU6_9CAUD</name>
<dbReference type="SUPFAM" id="SSF56784">
    <property type="entry name" value="HAD-like"/>
    <property type="match status" value="1"/>
</dbReference>
<evidence type="ECO:0000313" key="3">
    <source>
        <dbReference type="Proteomes" id="UP000240962"/>
    </source>
</evidence>
<proteinExistence type="predicted"/>
<dbReference type="EMBL" id="MG649967">
    <property type="protein sequence ID" value="AUG85216.1"/>
    <property type="molecule type" value="Genomic_DNA"/>
</dbReference>
<dbReference type="Gene3D" id="3.40.50.1000">
    <property type="entry name" value="HAD superfamily/HAD-like"/>
    <property type="match status" value="1"/>
</dbReference>
<gene>
    <name evidence="1" type="ORF">THALASSA_14</name>
    <name evidence="2" type="ORF">THALASSA_226</name>
</gene>
<reference evidence="3" key="2">
    <citation type="submission" date="2017-12" db="EMBL/GenBank/DDBJ databases">
        <authorList>
            <person name="Page C.L."/>
            <person name="McFadden E.F."/>
            <person name="Syed A.X."/>
            <person name="Lafty E.M."/>
            <person name="Hyatt D.A."/>
            <person name="Farronato D.M."/>
            <person name="Dong S.Z."/>
            <person name="Apostolopoulos E.L."/>
            <person name="Broussard G.W."/>
        </authorList>
    </citation>
    <scope>NUCLEOTIDE SEQUENCE [LARGE SCALE GENOMIC DNA]</scope>
</reference>
<reference evidence="1" key="1">
    <citation type="submission" date="2017-12" db="EMBL/GenBank/DDBJ databases">
        <authorList>
            <person name="Page C.L."/>
            <person name="McFadden E.F."/>
            <person name="Syed A."/>
            <person name="Lafty E.M."/>
            <person name="Hyatt D.A."/>
            <person name="Farronato D.M."/>
            <person name="Dong S.Z."/>
            <person name="Apostolopoulos E.L."/>
            <person name="Broussard G.W."/>
        </authorList>
    </citation>
    <scope>NUCLEOTIDE SEQUENCE</scope>
</reference>
<dbReference type="EMBL" id="MG649967">
    <property type="protein sequence ID" value="AUG85405.1"/>
    <property type="molecule type" value="Genomic_DNA"/>
</dbReference>
<evidence type="ECO:0000313" key="2">
    <source>
        <dbReference type="EMBL" id="AUG85405.1"/>
    </source>
</evidence>